<name>A0A4U5M7L5_STECR</name>
<feature type="signal peptide" evidence="1">
    <location>
        <begin position="1"/>
        <end position="21"/>
    </location>
</feature>
<organism evidence="2 3">
    <name type="scientific">Steinernema carpocapsae</name>
    <name type="common">Entomopathogenic nematode</name>
    <dbReference type="NCBI Taxonomy" id="34508"/>
    <lineage>
        <taxon>Eukaryota</taxon>
        <taxon>Metazoa</taxon>
        <taxon>Ecdysozoa</taxon>
        <taxon>Nematoda</taxon>
        <taxon>Chromadorea</taxon>
        <taxon>Rhabditida</taxon>
        <taxon>Tylenchina</taxon>
        <taxon>Panagrolaimomorpha</taxon>
        <taxon>Strongyloidoidea</taxon>
        <taxon>Steinernematidae</taxon>
        <taxon>Steinernema</taxon>
    </lineage>
</organism>
<evidence type="ECO:0000313" key="3">
    <source>
        <dbReference type="Proteomes" id="UP000298663"/>
    </source>
</evidence>
<comment type="caution">
    <text evidence="2">The sequence shown here is derived from an EMBL/GenBank/DDBJ whole genome shotgun (WGS) entry which is preliminary data.</text>
</comment>
<keyword evidence="3" id="KW-1185">Reference proteome</keyword>
<evidence type="ECO:0000256" key="1">
    <source>
        <dbReference type="SAM" id="SignalP"/>
    </source>
</evidence>
<reference evidence="2 3" key="1">
    <citation type="journal article" date="2015" name="Genome Biol.">
        <title>Comparative genomics of Steinernema reveals deeply conserved gene regulatory networks.</title>
        <authorList>
            <person name="Dillman A.R."/>
            <person name="Macchietto M."/>
            <person name="Porter C.F."/>
            <person name="Rogers A."/>
            <person name="Williams B."/>
            <person name="Antoshechkin I."/>
            <person name="Lee M.M."/>
            <person name="Goodwin Z."/>
            <person name="Lu X."/>
            <person name="Lewis E.E."/>
            <person name="Goodrich-Blair H."/>
            <person name="Stock S.P."/>
            <person name="Adams B.J."/>
            <person name="Sternberg P.W."/>
            <person name="Mortazavi A."/>
        </authorList>
    </citation>
    <scope>NUCLEOTIDE SEQUENCE [LARGE SCALE GENOMIC DNA]</scope>
    <source>
        <strain evidence="2 3">ALL</strain>
    </source>
</reference>
<reference evidence="2 3" key="2">
    <citation type="journal article" date="2019" name="G3 (Bethesda)">
        <title>Hybrid Assembly of the Genome of the Entomopathogenic Nematode Steinernema carpocapsae Identifies the X-Chromosome.</title>
        <authorList>
            <person name="Serra L."/>
            <person name="Macchietto M."/>
            <person name="Macias-Munoz A."/>
            <person name="McGill C.J."/>
            <person name="Rodriguez I.M."/>
            <person name="Rodriguez B."/>
            <person name="Murad R."/>
            <person name="Mortazavi A."/>
        </authorList>
    </citation>
    <scope>NUCLEOTIDE SEQUENCE [LARGE SCALE GENOMIC DNA]</scope>
    <source>
        <strain evidence="2 3">ALL</strain>
    </source>
</reference>
<dbReference type="AlphaFoldDB" id="A0A4U5M7L5"/>
<evidence type="ECO:0000313" key="2">
    <source>
        <dbReference type="EMBL" id="TKR64909.1"/>
    </source>
</evidence>
<feature type="chain" id="PRO_5020455234" evidence="1">
    <location>
        <begin position="22"/>
        <end position="219"/>
    </location>
</feature>
<gene>
    <name evidence="2" type="ORF">L596_025384</name>
</gene>
<proteinExistence type="predicted"/>
<dbReference type="Proteomes" id="UP000298663">
    <property type="component" value="Unassembled WGS sequence"/>
</dbReference>
<sequence length="219" mass="24867">MVMKGHIFGILVFQFLTHLSAFPSNDVKGNRVEINVQTSTCGNAGSNDHFKLWFGNGNLKRGSISVRKTEIHPLHGPFEFDGSKRDTFEKGHHDMLFASDSLGNRLGDFDLLIIKKTSTGLLSRLTSGWKPEGITITHYSRNGKTARRTRFEFPKDCKRGWVSGEDYYAVSRKGTFYRLKGSDDLKIEEIVAENFKGDVECMAEYWTPNEKERSYCQAP</sequence>
<protein>
    <submittedName>
        <fullName evidence="2">Uncharacterized protein</fullName>
    </submittedName>
</protein>
<dbReference type="EMBL" id="AZBU02000009">
    <property type="protein sequence ID" value="TKR64909.1"/>
    <property type="molecule type" value="Genomic_DNA"/>
</dbReference>
<keyword evidence="1" id="KW-0732">Signal</keyword>
<accession>A0A4U5M7L5</accession>
<dbReference type="OrthoDB" id="10553017at2759"/>